<feature type="chain" id="PRO_5013869044" description="BTB domain-containing protein" evidence="8">
    <location>
        <begin position="21"/>
        <end position="1433"/>
    </location>
</feature>
<dbReference type="InterPro" id="IPR012919">
    <property type="entry name" value="SUN_dom"/>
</dbReference>
<dbReference type="FunFam" id="1.25.40.420:FF:000001">
    <property type="entry name" value="Kelch-like family member 12"/>
    <property type="match status" value="1"/>
</dbReference>
<evidence type="ECO:0000259" key="10">
    <source>
        <dbReference type="PROSITE" id="PS51469"/>
    </source>
</evidence>
<evidence type="ECO:0000256" key="7">
    <source>
        <dbReference type="SAM" id="MobiDB-lite"/>
    </source>
</evidence>
<sequence length="1433" mass="161031">MKLQQFLIFAVLLVLPNINANREVSLVKNWKEILLTEGEDGLMCTLSLDACSRSATPYNVSKKISKTSVNASEKEPLPEKSIESFDEWTKKRRDAVANQNVHHQKVLEPPSGATARHDEVVIPLPPISRPARNFASRECGAKIIAANPEAENAKAVLNEKDVDDYMRNPCQSAKEKFIVVELCEAIQIKKLAIGNFELFASRPKTIQVFISERYPPLASWVSLGSFHLQDHHKHLQTFEVPNTNIYAKYVRINLEDHYGKEHYCIVSVVNVMGSTLSDEYDKEEAAAHLLNVIDEKNEEPVTTPPPSEQKVQTQLPVPPRESNYTNKMKKFSFLEIRSMCSQCSAEKVSYLLCHLLTRQSKPFKPTLTPKPVTVKPPVTENRSLKVEIGLWAERSRHTIFEQSRRRNLATIQRLRAEDSATERTSIPPVSNGPVETSIPKVDEIVKTEEKISTSDETKPTAQPDIPQQVQEQTTPAPPKTKSESILPAGGSTSQREMVLMKLSKRIAAVEMNLTLSTEYLSELSKQYVSQMSGYQHELKETRKASRKSAQTVEAIMRSKMNNVKRELRELRQSVYLLQQLENSRYKNAQNEMSRNVFMSSCHISSNVPPSPTLPKLPLIIPSVSDKLENFTKFEERMKKIYQTAKSVMLGSITWNTDHLIVALISFNILALSFLFAGVFYIHRRNKERCEETQTIVRNELRSRIAKVGIENKKFISKGMRRAELAVTAAVSSALKVEKTSSSRKTMTELETALANLFAAQQVRIEEQFEQNQRVLRDVLAEGQRPRADDNLSVEDISWCLLHDGEVWTQNTGDSIFESGFSMKEKRPDCADDTNRPSTSQEPADMFDVRKSQNKYKNVHFGYSILQQLGNLRNQDVLCDVTLICGWKRLNAHRVVLSACSPYFMSMFTSKMSECYSKEISIENMEATTLEVLLDFCYSGVIQIDDSNVQDILPAACLLQLHEVQTACCEYLKKQLDPSNCLGIRAFADTHSCKELLSSADEFALKNFSSVIGKEEFLLLSVESLTTIIKSDRLNAASEELVFSALIKWIRHDISARKAHLSMLLSHVRLPLCTPKFLVSVVSEEILVKSDPASRDLVDEAKNYLLLPVERPNMQGPRTKPRQPLQVAEMLYAVGGWCSGDAIASIERMDPIKGGTFWKCVAPMGKRRCGVGVAVLENLLYAVGGHDGQSYLNSIERYDPMTNQWSSDVAPTATCRTSVGVAAFNGSLYAVGGQDGESCLDVVEKYDPRKNEWTKVASMGTRRLGVSVSVLNGCLYAVGGSNGPSPLNTVERYDPRVDRWEEVRPMLTKRKHLGTAVYDGYMYAVGGRDASTELNTVERYNAERDEWQPVVAMSNRRSGVGVAVVGDKLYAVGGFDGQTYLKSVEVFDKETNRWKMHSQMAYRRLGGGVGVVRMTDIPAHDEDSTINRVSKRRD</sequence>
<feature type="coiled-coil region" evidence="6">
    <location>
        <begin position="553"/>
        <end position="580"/>
    </location>
</feature>
<feature type="compositionally biased region" description="Basic and acidic residues" evidence="7">
    <location>
        <begin position="440"/>
        <end position="458"/>
    </location>
</feature>
<dbReference type="PANTHER" id="PTHR24412">
    <property type="entry name" value="KELCH PROTEIN"/>
    <property type="match status" value="1"/>
</dbReference>
<gene>
    <name evidence="11" type="primary">Cni-suco-1</name>
    <name evidence="11" type="synonym">Cnig_chr_I.g1969</name>
    <name evidence="11" type="ORF">B9Z55_001969</name>
</gene>
<dbReference type="Gene3D" id="1.25.40.420">
    <property type="match status" value="1"/>
</dbReference>
<feature type="compositionally biased region" description="Polar residues" evidence="7">
    <location>
        <begin position="465"/>
        <end position="474"/>
    </location>
</feature>
<evidence type="ECO:0000256" key="3">
    <source>
        <dbReference type="ARBA" id="ARBA00022737"/>
    </source>
</evidence>
<evidence type="ECO:0000256" key="8">
    <source>
        <dbReference type="SAM" id="SignalP"/>
    </source>
</evidence>
<evidence type="ECO:0000256" key="4">
    <source>
        <dbReference type="ARBA" id="ARBA00022786"/>
    </source>
</evidence>
<evidence type="ECO:0000313" key="11">
    <source>
        <dbReference type="EMBL" id="PIC51462.1"/>
    </source>
</evidence>
<dbReference type="Gene3D" id="2.60.120.260">
    <property type="entry name" value="Galactose-binding domain-like"/>
    <property type="match status" value="1"/>
</dbReference>
<keyword evidence="8" id="KW-0732">Signal</keyword>
<dbReference type="InterPro" id="IPR006652">
    <property type="entry name" value="Kelch_1"/>
</dbReference>
<dbReference type="Pfam" id="PF07707">
    <property type="entry name" value="BACK"/>
    <property type="match status" value="1"/>
</dbReference>
<keyword evidence="4" id="KW-0833">Ubl conjugation pathway</keyword>
<dbReference type="SMART" id="SM00612">
    <property type="entry name" value="Kelch"/>
    <property type="match status" value="6"/>
</dbReference>
<dbReference type="PROSITE" id="PS50097">
    <property type="entry name" value="BTB"/>
    <property type="match status" value="1"/>
</dbReference>
<dbReference type="SUPFAM" id="SSF117281">
    <property type="entry name" value="Kelch motif"/>
    <property type="match status" value="1"/>
</dbReference>
<dbReference type="SMART" id="SM00875">
    <property type="entry name" value="BACK"/>
    <property type="match status" value="1"/>
</dbReference>
<dbReference type="SUPFAM" id="SSF54695">
    <property type="entry name" value="POZ domain"/>
    <property type="match status" value="1"/>
</dbReference>
<dbReference type="Gene3D" id="3.30.710.10">
    <property type="entry name" value="Potassium Channel Kv1.1, Chain A"/>
    <property type="match status" value="1"/>
</dbReference>
<reference evidence="12" key="1">
    <citation type="submission" date="2017-10" db="EMBL/GenBank/DDBJ databases">
        <title>Rapid genome shrinkage in a self-fertile nematode reveals novel sperm competition proteins.</title>
        <authorList>
            <person name="Yin D."/>
            <person name="Schwarz E.M."/>
            <person name="Thomas C.G."/>
            <person name="Felde R.L."/>
            <person name="Korf I.F."/>
            <person name="Cutter A.D."/>
            <person name="Schartner C.M."/>
            <person name="Ralston E.J."/>
            <person name="Meyer B.J."/>
            <person name="Haag E.S."/>
        </authorList>
    </citation>
    <scope>NUCLEOTIDE SEQUENCE [LARGE SCALE GENOMIC DNA]</scope>
    <source>
        <strain evidence="12">JU1422</strain>
    </source>
</reference>
<keyword evidence="3" id="KW-0677">Repeat</keyword>
<organism evidence="11 12">
    <name type="scientific">Caenorhabditis nigoni</name>
    <dbReference type="NCBI Taxonomy" id="1611254"/>
    <lineage>
        <taxon>Eukaryota</taxon>
        <taxon>Metazoa</taxon>
        <taxon>Ecdysozoa</taxon>
        <taxon>Nematoda</taxon>
        <taxon>Chromadorea</taxon>
        <taxon>Rhabditida</taxon>
        <taxon>Rhabditina</taxon>
        <taxon>Rhabditomorpha</taxon>
        <taxon>Rhabditoidea</taxon>
        <taxon>Rhabditidae</taxon>
        <taxon>Peloderinae</taxon>
        <taxon>Caenorhabditis</taxon>
    </lineage>
</organism>
<keyword evidence="6" id="KW-0175">Coiled coil</keyword>
<dbReference type="FunFam" id="2.60.120.260:FF:000175">
    <property type="entry name" value="Sad1 / UNC family protein"/>
    <property type="match status" value="1"/>
</dbReference>
<keyword evidence="12" id="KW-1185">Reference proteome</keyword>
<feature type="region of interest" description="Disordered" evidence="7">
    <location>
        <begin position="297"/>
        <end position="322"/>
    </location>
</feature>
<evidence type="ECO:0000256" key="1">
    <source>
        <dbReference type="ARBA" id="ARBA00004906"/>
    </source>
</evidence>
<dbReference type="Pfam" id="PF01344">
    <property type="entry name" value="Kelch_1"/>
    <property type="match status" value="5"/>
</dbReference>
<name>A0A2G5VI84_9PELO</name>
<evidence type="ECO:0008006" key="13">
    <source>
        <dbReference type="Google" id="ProtNLM"/>
    </source>
</evidence>
<dbReference type="STRING" id="1611254.A0A2G5VI84"/>
<feature type="signal peptide" evidence="8">
    <location>
        <begin position="1"/>
        <end position="20"/>
    </location>
</feature>
<dbReference type="InterPro" id="IPR015915">
    <property type="entry name" value="Kelch-typ_b-propeller"/>
</dbReference>
<dbReference type="PANTHER" id="PTHR24412:SF451">
    <property type="entry name" value="KELCH-LIKE PROTEIN 20"/>
    <property type="match status" value="1"/>
</dbReference>
<dbReference type="Proteomes" id="UP000230233">
    <property type="component" value="Chromosome I"/>
</dbReference>
<dbReference type="EMBL" id="PDUG01000001">
    <property type="protein sequence ID" value="PIC51462.1"/>
    <property type="molecule type" value="Genomic_DNA"/>
</dbReference>
<dbReference type="Pfam" id="PF07738">
    <property type="entry name" value="Sad1_UNC"/>
    <property type="match status" value="1"/>
</dbReference>
<comment type="pathway">
    <text evidence="1">Protein modification; protein ubiquitination.</text>
</comment>
<dbReference type="InterPro" id="IPR011705">
    <property type="entry name" value="BACK"/>
</dbReference>
<keyword evidence="5" id="KW-0009">Actin-binding</keyword>
<dbReference type="InterPro" id="IPR011333">
    <property type="entry name" value="SKP1/BTB/POZ_sf"/>
</dbReference>
<evidence type="ECO:0000256" key="2">
    <source>
        <dbReference type="ARBA" id="ARBA00022441"/>
    </source>
</evidence>
<feature type="region of interest" description="Disordered" evidence="7">
    <location>
        <begin position="417"/>
        <end position="492"/>
    </location>
</feature>
<proteinExistence type="predicted"/>
<keyword evidence="2" id="KW-0880">Kelch repeat</keyword>
<dbReference type="Gene3D" id="2.120.10.80">
    <property type="entry name" value="Kelch-type beta propeller"/>
    <property type="match status" value="1"/>
</dbReference>
<evidence type="ECO:0000259" key="9">
    <source>
        <dbReference type="PROSITE" id="PS50097"/>
    </source>
</evidence>
<evidence type="ECO:0000256" key="5">
    <source>
        <dbReference type="ARBA" id="ARBA00023203"/>
    </source>
</evidence>
<evidence type="ECO:0000313" key="12">
    <source>
        <dbReference type="Proteomes" id="UP000230233"/>
    </source>
</evidence>
<evidence type="ECO:0000256" key="6">
    <source>
        <dbReference type="SAM" id="Coils"/>
    </source>
</evidence>
<dbReference type="PROSITE" id="PS51469">
    <property type="entry name" value="SUN"/>
    <property type="match status" value="1"/>
</dbReference>
<protein>
    <recommendedName>
        <fullName evidence="13">BTB domain-containing protein</fullName>
    </recommendedName>
</protein>
<feature type="domain" description="BTB" evidence="9">
    <location>
        <begin position="878"/>
        <end position="945"/>
    </location>
</feature>
<feature type="domain" description="SUN" evidence="10">
    <location>
        <begin position="99"/>
        <end position="276"/>
    </location>
</feature>
<accession>A0A2G5VI84</accession>
<comment type="caution">
    <text evidence="11">The sequence shown here is derived from an EMBL/GenBank/DDBJ whole genome shotgun (WGS) entry which is preliminary data.</text>
</comment>
<dbReference type="OrthoDB" id="5856479at2759"/>
<dbReference type="GO" id="GO:0003779">
    <property type="term" value="F:actin binding"/>
    <property type="evidence" value="ECO:0007669"/>
    <property type="project" value="UniProtKB-KW"/>
</dbReference>
<dbReference type="InterPro" id="IPR000210">
    <property type="entry name" value="BTB/POZ_dom"/>
</dbReference>
<dbReference type="FunFam" id="3.30.710.10:FF:000001">
    <property type="entry name" value="Kelch-like family member 20"/>
    <property type="match status" value="1"/>
</dbReference>
<dbReference type="Pfam" id="PF00651">
    <property type="entry name" value="BTB"/>
    <property type="match status" value="1"/>
</dbReference>
<dbReference type="SMART" id="SM00225">
    <property type="entry name" value="BTB"/>
    <property type="match status" value="1"/>
</dbReference>